<feature type="domain" description="CusB-like beta-barrel" evidence="6">
    <location>
        <begin position="240"/>
        <end position="310"/>
    </location>
</feature>
<comment type="caution">
    <text evidence="8">The sequence shown here is derived from an EMBL/GenBank/DDBJ whole genome shotgun (WGS) entry which is preliminary data.</text>
</comment>
<evidence type="ECO:0000256" key="3">
    <source>
        <dbReference type="ARBA" id="ARBA00022448"/>
    </source>
</evidence>
<evidence type="ECO:0000313" key="8">
    <source>
        <dbReference type="EMBL" id="MCO6049767.1"/>
    </source>
</evidence>
<dbReference type="InterPro" id="IPR058625">
    <property type="entry name" value="MdtA-like_BSH"/>
</dbReference>
<dbReference type="Pfam" id="PF25954">
    <property type="entry name" value="Beta-barrel_RND_2"/>
    <property type="match status" value="1"/>
</dbReference>
<evidence type="ECO:0000259" key="5">
    <source>
        <dbReference type="Pfam" id="PF25917"/>
    </source>
</evidence>
<dbReference type="PANTHER" id="PTHR30469:SF11">
    <property type="entry name" value="BLL4320 PROTEIN"/>
    <property type="match status" value="1"/>
</dbReference>
<gene>
    <name evidence="8" type="ORF">NGM99_08170</name>
</gene>
<dbReference type="InterPro" id="IPR058627">
    <property type="entry name" value="MdtA-like_C"/>
</dbReference>
<protein>
    <submittedName>
        <fullName evidence="8">Efflux RND transporter periplasmic adaptor subunit</fullName>
    </submittedName>
</protein>
<comment type="subcellular location">
    <subcellularLocation>
        <location evidence="1">Cell envelope</location>
    </subcellularLocation>
</comment>
<name>A0ABT1C4K5_9HYPH</name>
<dbReference type="NCBIfam" id="TIGR01730">
    <property type="entry name" value="RND_mfp"/>
    <property type="match status" value="1"/>
</dbReference>
<dbReference type="Gene3D" id="2.40.50.100">
    <property type="match status" value="1"/>
</dbReference>
<comment type="similarity">
    <text evidence="2">Belongs to the membrane fusion protein (MFP) (TC 8.A.1) family.</text>
</comment>
<evidence type="ECO:0000313" key="9">
    <source>
        <dbReference type="Proteomes" id="UP001205906"/>
    </source>
</evidence>
<dbReference type="Pfam" id="PF25967">
    <property type="entry name" value="RND-MFP_C"/>
    <property type="match status" value="1"/>
</dbReference>
<dbReference type="SUPFAM" id="SSF111369">
    <property type="entry name" value="HlyD-like secretion proteins"/>
    <property type="match status" value="1"/>
</dbReference>
<evidence type="ECO:0000259" key="7">
    <source>
        <dbReference type="Pfam" id="PF25967"/>
    </source>
</evidence>
<dbReference type="InterPro" id="IPR058792">
    <property type="entry name" value="Beta-barrel_RND_2"/>
</dbReference>
<dbReference type="InterPro" id="IPR006143">
    <property type="entry name" value="RND_pump_MFP"/>
</dbReference>
<reference evidence="8 9" key="1">
    <citation type="submission" date="2022-06" db="EMBL/GenBank/DDBJ databases">
        <title>Mesorhizobium sp. strain RP14 Genome sequencing and assembly.</title>
        <authorList>
            <person name="Kim I."/>
        </authorList>
    </citation>
    <scope>NUCLEOTIDE SEQUENCE [LARGE SCALE GENOMIC DNA]</scope>
    <source>
        <strain evidence="9">RP14(2022)</strain>
    </source>
</reference>
<accession>A0ABT1C4K5</accession>
<dbReference type="Gene3D" id="2.40.30.170">
    <property type="match status" value="1"/>
</dbReference>
<organism evidence="8 9">
    <name type="scientific">Mesorhizobium liriopis</name>
    <dbReference type="NCBI Taxonomy" id="2953882"/>
    <lineage>
        <taxon>Bacteria</taxon>
        <taxon>Pseudomonadati</taxon>
        <taxon>Pseudomonadota</taxon>
        <taxon>Alphaproteobacteria</taxon>
        <taxon>Hyphomicrobiales</taxon>
        <taxon>Phyllobacteriaceae</taxon>
        <taxon>Mesorhizobium</taxon>
    </lineage>
</organism>
<feature type="compositionally biased region" description="Polar residues" evidence="4">
    <location>
        <begin position="389"/>
        <end position="411"/>
    </location>
</feature>
<dbReference type="Gene3D" id="2.40.420.20">
    <property type="match status" value="1"/>
</dbReference>
<dbReference type="PANTHER" id="PTHR30469">
    <property type="entry name" value="MULTIDRUG RESISTANCE PROTEIN MDTA"/>
    <property type="match status" value="1"/>
</dbReference>
<dbReference type="Gene3D" id="1.10.287.470">
    <property type="entry name" value="Helix hairpin bin"/>
    <property type="match status" value="1"/>
</dbReference>
<feature type="region of interest" description="Disordered" evidence="4">
    <location>
        <begin position="383"/>
        <end position="411"/>
    </location>
</feature>
<dbReference type="EMBL" id="JAMXQS010000004">
    <property type="protein sequence ID" value="MCO6049767.1"/>
    <property type="molecule type" value="Genomic_DNA"/>
</dbReference>
<evidence type="ECO:0000256" key="2">
    <source>
        <dbReference type="ARBA" id="ARBA00009477"/>
    </source>
</evidence>
<feature type="region of interest" description="Disordered" evidence="4">
    <location>
        <begin position="52"/>
        <end position="76"/>
    </location>
</feature>
<keyword evidence="3" id="KW-0813">Transport</keyword>
<evidence type="ECO:0000256" key="4">
    <source>
        <dbReference type="SAM" id="MobiDB-lite"/>
    </source>
</evidence>
<evidence type="ECO:0000256" key="1">
    <source>
        <dbReference type="ARBA" id="ARBA00004196"/>
    </source>
</evidence>
<keyword evidence="9" id="KW-1185">Reference proteome</keyword>
<feature type="domain" description="Multidrug resistance protein MdtA-like barrel-sandwich hybrid" evidence="5">
    <location>
        <begin position="106"/>
        <end position="224"/>
    </location>
</feature>
<evidence type="ECO:0000259" key="6">
    <source>
        <dbReference type="Pfam" id="PF25954"/>
    </source>
</evidence>
<sequence>MAAWKQIVIAVIVLLLGAVAWLRFVPGAADTLAGWGLDNGVVAAIAPAKTTASEREQAQAGGNGERGGGRRGGNGGQRGVVIAQAVRQGTINDRLQAIGTGRALASVTVKPYSAGRVTEVLVKSGQQVKAGDVLAKLDSEGEQLALDRARIATKDAQATLERTNTLVRSNTASSVQQTQAQLAVNNAQILEREAALALERRSVLSPIGGVIGIVPIEVGNTVAIDTTIASIDDRSSLLVDFWVPERFASTIQVGAALQAVAIARPNEVIDGEVNAVDSRVDEASRTLQVRARIPNPDDALRAGQSFQITMRFPGDSYPAVDPLAVQWGADGAFVWAVREGKAERVPVRIVQRNTEDVLVQADLSSSDRVVTEGIHTVRQGAEVQVAGSEPTTPTSGPDTSISGPRASTSEL</sequence>
<proteinExistence type="inferred from homology"/>
<dbReference type="Proteomes" id="UP001205906">
    <property type="component" value="Unassembled WGS sequence"/>
</dbReference>
<feature type="domain" description="Multidrug resistance protein MdtA-like C-terminal permuted SH3" evidence="7">
    <location>
        <begin position="324"/>
        <end position="375"/>
    </location>
</feature>
<feature type="compositionally biased region" description="Gly residues" evidence="4">
    <location>
        <begin position="61"/>
        <end position="76"/>
    </location>
</feature>
<dbReference type="Pfam" id="PF25917">
    <property type="entry name" value="BSH_RND"/>
    <property type="match status" value="1"/>
</dbReference>
<dbReference type="RefSeq" id="WP_252817887.1">
    <property type="nucleotide sequence ID" value="NZ_JAMXQS010000004.1"/>
</dbReference>